<keyword evidence="1" id="KW-1133">Transmembrane helix</keyword>
<accession>A0ABN6MDR0</accession>
<proteinExistence type="predicted"/>
<reference evidence="2 3" key="1">
    <citation type="submission" date="2022-01" db="EMBL/GenBank/DDBJ databases">
        <title>Novel bile acid biosynthetic pathways are enriched in the microbiome of centenarians.</title>
        <authorList>
            <person name="Sato Y."/>
            <person name="Atarashi K."/>
            <person name="Plichta R.D."/>
            <person name="Arai Y."/>
            <person name="Sasajima S."/>
            <person name="Kearney M.S."/>
            <person name="Suda W."/>
            <person name="Takeshita K."/>
            <person name="Sasaki T."/>
            <person name="Okamoto S."/>
            <person name="Skelly N.A."/>
            <person name="Okamura Y."/>
            <person name="Vlamakis H."/>
            <person name="Li Y."/>
            <person name="Tanoue T."/>
            <person name="Takei H."/>
            <person name="Nittono H."/>
            <person name="Narushima S."/>
            <person name="Irie J."/>
            <person name="Itoh H."/>
            <person name="Moriya K."/>
            <person name="Sugiura Y."/>
            <person name="Suematsu M."/>
            <person name="Moritoki N."/>
            <person name="Shibata S."/>
            <person name="Littman R.D."/>
            <person name="Fischbach A.M."/>
            <person name="Uwamino Y."/>
            <person name="Inoue T."/>
            <person name="Honda A."/>
            <person name="Hattori M."/>
            <person name="Murai T."/>
            <person name="Xavier J.R."/>
            <person name="Hirose N."/>
            <person name="Honda K."/>
        </authorList>
    </citation>
    <scope>NUCLEOTIDE SEQUENCE [LARGE SCALE GENOMIC DNA]</scope>
    <source>
        <strain evidence="2 3">CE91-St30</strain>
    </source>
</reference>
<dbReference type="EMBL" id="AP025564">
    <property type="protein sequence ID" value="BDE96137.1"/>
    <property type="molecule type" value="Genomic_DNA"/>
</dbReference>
<feature type="transmembrane region" description="Helical" evidence="1">
    <location>
        <begin position="129"/>
        <end position="153"/>
    </location>
</feature>
<evidence type="ECO:0000313" key="3">
    <source>
        <dbReference type="Proteomes" id="UP001320544"/>
    </source>
</evidence>
<feature type="transmembrane region" description="Helical" evidence="1">
    <location>
        <begin position="55"/>
        <end position="75"/>
    </location>
</feature>
<evidence type="ECO:0000313" key="2">
    <source>
        <dbReference type="EMBL" id="BDE96137.1"/>
    </source>
</evidence>
<dbReference type="Pfam" id="PF12730">
    <property type="entry name" value="ABC2_membrane_4"/>
    <property type="match status" value="1"/>
</dbReference>
<feature type="transmembrane region" description="Helical" evidence="1">
    <location>
        <begin position="165"/>
        <end position="185"/>
    </location>
</feature>
<evidence type="ECO:0000256" key="1">
    <source>
        <dbReference type="SAM" id="Phobius"/>
    </source>
</evidence>
<keyword evidence="3" id="KW-1185">Reference proteome</keyword>
<keyword evidence="1" id="KW-0472">Membrane</keyword>
<gene>
    <name evidence="2" type="ORF">CE91St30_14700</name>
</gene>
<feature type="transmembrane region" description="Helical" evidence="1">
    <location>
        <begin position="21"/>
        <end position="43"/>
    </location>
</feature>
<name>A0ABN6MDR0_9ACTN</name>
<feature type="transmembrane region" description="Helical" evidence="1">
    <location>
        <begin position="103"/>
        <end position="123"/>
    </location>
</feature>
<keyword evidence="1" id="KW-0812">Transmembrane</keyword>
<evidence type="ECO:0008006" key="4">
    <source>
        <dbReference type="Google" id="ProtNLM"/>
    </source>
</evidence>
<feature type="transmembrane region" description="Helical" evidence="1">
    <location>
        <begin position="241"/>
        <end position="260"/>
    </location>
</feature>
<dbReference type="Proteomes" id="UP001320544">
    <property type="component" value="Chromosome"/>
</dbReference>
<organism evidence="2 3">
    <name type="scientific">Raoultibacter timonensis</name>
    <dbReference type="NCBI Taxonomy" id="1907662"/>
    <lineage>
        <taxon>Bacteria</taxon>
        <taxon>Bacillati</taxon>
        <taxon>Actinomycetota</taxon>
        <taxon>Coriobacteriia</taxon>
        <taxon>Eggerthellales</taxon>
        <taxon>Eggerthellaceae</taxon>
        <taxon>Raoultibacter</taxon>
    </lineage>
</organism>
<sequence length="270" mass="27130">MPRMTFLRALRCEFMRLLRSPLAPAHGVCALAGGLACGAYFAVAPWDPSMGADAYVQLLGAMMPLMAGIVCGLSVEEERRAGGLSNLTAVPSRRIAVAAKGSALWLMGLLALALAVGIFAGILAGAGRLALGAGTLALSVGGLALGSAPLYALMLALSLRFGRNVTIGVGAAGLILAFFSMGGLAHGLMTGELTAVTSGLLGLEPFALPARLGSLAVEGAIAEALGSAQAASQVSAAATDASLLCAALTLVAVAALLAWFERFEEGKTYV</sequence>
<protein>
    <recommendedName>
        <fullName evidence="4">ABC-2 type transport system permease protein</fullName>
    </recommendedName>
</protein>
<dbReference type="InterPro" id="IPR022294">
    <property type="entry name" value="ABC-transptr_permeasesu"/>
</dbReference>
<dbReference type="CDD" id="cd21808">
    <property type="entry name" value="ABC-2_lan_permease_MutG"/>
    <property type="match status" value="1"/>
</dbReference>